<feature type="domain" description="DUF7708" evidence="2">
    <location>
        <begin position="65"/>
        <end position="137"/>
    </location>
</feature>
<dbReference type="EMBL" id="CAJVRM010000152">
    <property type="protein sequence ID" value="CAG8975823.1"/>
    <property type="molecule type" value="Genomic_DNA"/>
</dbReference>
<evidence type="ECO:0000259" key="3">
    <source>
        <dbReference type="Pfam" id="PF24883"/>
    </source>
</evidence>
<dbReference type="InterPro" id="IPR056884">
    <property type="entry name" value="NPHP3-like_N"/>
</dbReference>
<keyword evidence="1" id="KW-0677">Repeat</keyword>
<evidence type="ECO:0000313" key="5">
    <source>
        <dbReference type="Proteomes" id="UP000701801"/>
    </source>
</evidence>
<sequence length="297" mass="34420">MASPTDVIADAFQKLKRSLSEDDAYNFASTELQDVWVTVREIDSEQRKRQSAQNLRRVDPLLRGLEKYRKVIEVLCNGTPYMPYIWAPIKLMLEIAIHHRDVFEALLSAYADIAAALPRFDCYNKTFHDNLEFQHALAALGMSYFSPFEGLRSTLRLHNQFLKKQRDFVDIEAASFHIVQQKESRSKLHEGIQHNTKLALAAIEQNEKQARIFQLQHSIAWLGVDGRVQESEYERLSKRRQDKTCEWIMKEAIFENWIRDDLKRSCLWLDGKPGSGKSVMCSYLIQKLTAIPDLTVS</sequence>
<dbReference type="PANTHER" id="PTHR10039:SF14">
    <property type="entry name" value="NACHT DOMAIN-CONTAINING PROTEIN"/>
    <property type="match status" value="1"/>
</dbReference>
<name>A0A9N9PUR9_9HELO</name>
<dbReference type="Pfam" id="PF24809">
    <property type="entry name" value="DUF7708"/>
    <property type="match status" value="1"/>
</dbReference>
<dbReference type="Pfam" id="PF24883">
    <property type="entry name" value="NPHP3_N"/>
    <property type="match status" value="1"/>
</dbReference>
<accession>A0A9N9PUR9</accession>
<evidence type="ECO:0000313" key="4">
    <source>
        <dbReference type="EMBL" id="CAG8975823.1"/>
    </source>
</evidence>
<evidence type="ECO:0000256" key="1">
    <source>
        <dbReference type="ARBA" id="ARBA00022737"/>
    </source>
</evidence>
<dbReference type="AlphaFoldDB" id="A0A9N9PUR9"/>
<organism evidence="4 5">
    <name type="scientific">Hymenoscyphus albidus</name>
    <dbReference type="NCBI Taxonomy" id="595503"/>
    <lineage>
        <taxon>Eukaryota</taxon>
        <taxon>Fungi</taxon>
        <taxon>Dikarya</taxon>
        <taxon>Ascomycota</taxon>
        <taxon>Pezizomycotina</taxon>
        <taxon>Leotiomycetes</taxon>
        <taxon>Helotiales</taxon>
        <taxon>Helotiaceae</taxon>
        <taxon>Hymenoscyphus</taxon>
    </lineage>
</organism>
<evidence type="ECO:0000259" key="2">
    <source>
        <dbReference type="Pfam" id="PF24809"/>
    </source>
</evidence>
<dbReference type="InterPro" id="IPR056125">
    <property type="entry name" value="DUF7708"/>
</dbReference>
<evidence type="ECO:0008006" key="6">
    <source>
        <dbReference type="Google" id="ProtNLM"/>
    </source>
</evidence>
<feature type="domain" description="Nephrocystin 3-like N-terminal" evidence="3">
    <location>
        <begin position="244"/>
        <end position="290"/>
    </location>
</feature>
<gene>
    <name evidence="4" type="ORF">HYALB_00009403</name>
</gene>
<proteinExistence type="predicted"/>
<reference evidence="4" key="1">
    <citation type="submission" date="2021-07" db="EMBL/GenBank/DDBJ databases">
        <authorList>
            <person name="Durling M."/>
        </authorList>
    </citation>
    <scope>NUCLEOTIDE SEQUENCE</scope>
</reference>
<comment type="caution">
    <text evidence="4">The sequence shown here is derived from an EMBL/GenBank/DDBJ whole genome shotgun (WGS) entry which is preliminary data.</text>
</comment>
<dbReference type="PANTHER" id="PTHR10039">
    <property type="entry name" value="AMELOGENIN"/>
    <property type="match status" value="1"/>
</dbReference>
<keyword evidence="5" id="KW-1185">Reference proteome</keyword>
<dbReference type="OrthoDB" id="7464126at2759"/>
<dbReference type="Proteomes" id="UP000701801">
    <property type="component" value="Unassembled WGS sequence"/>
</dbReference>
<protein>
    <recommendedName>
        <fullName evidence="6">NWD NACHT-NTPase N-terminal domain-containing protein</fullName>
    </recommendedName>
</protein>